<evidence type="ECO:0000313" key="1">
    <source>
        <dbReference type="EMBL" id="MBC2604818.1"/>
    </source>
</evidence>
<accession>A0A7X1E769</accession>
<dbReference type="EMBL" id="JACHVC010000002">
    <property type="protein sequence ID" value="MBC2604818.1"/>
    <property type="molecule type" value="Genomic_DNA"/>
</dbReference>
<dbReference type="AlphaFoldDB" id="A0A7X1E769"/>
<sequence length="148" mass="16533">MIIESTGTNGRTSWSIGEDFEISASIIQPTYDALLEQGYRLTKLKPGTANGCGFELKDGASLVSIFFYCQESGNGKTIEGFICIDKSTTALRQLLHIPNEKKEKDFLERSFPDISQAIETNPFFTRVRWVSIKHHCSATSYGQPESKN</sequence>
<keyword evidence="2" id="KW-1185">Reference proteome</keyword>
<comment type="caution">
    <text evidence="1">The sequence shown here is derived from an EMBL/GenBank/DDBJ whole genome shotgun (WGS) entry which is preliminary data.</text>
</comment>
<organism evidence="1 2">
    <name type="scientific">Pelagicoccus albus</name>
    <dbReference type="NCBI Taxonomy" id="415222"/>
    <lineage>
        <taxon>Bacteria</taxon>
        <taxon>Pseudomonadati</taxon>
        <taxon>Verrucomicrobiota</taxon>
        <taxon>Opitutia</taxon>
        <taxon>Puniceicoccales</taxon>
        <taxon>Pelagicoccaceae</taxon>
        <taxon>Pelagicoccus</taxon>
    </lineage>
</organism>
<dbReference type="RefSeq" id="WP_185658717.1">
    <property type="nucleotide sequence ID" value="NZ_CAWPOO010000002.1"/>
</dbReference>
<protein>
    <submittedName>
        <fullName evidence="1">Uncharacterized protein</fullName>
    </submittedName>
</protein>
<name>A0A7X1E769_9BACT</name>
<reference evidence="1 2" key="1">
    <citation type="submission" date="2020-07" db="EMBL/GenBank/DDBJ databases">
        <authorList>
            <person name="Feng X."/>
        </authorList>
    </citation>
    <scope>NUCLEOTIDE SEQUENCE [LARGE SCALE GENOMIC DNA]</scope>
    <source>
        <strain evidence="1 2">JCM23202</strain>
    </source>
</reference>
<gene>
    <name evidence="1" type="ORF">H5P27_01985</name>
</gene>
<dbReference type="Proteomes" id="UP000526501">
    <property type="component" value="Unassembled WGS sequence"/>
</dbReference>
<evidence type="ECO:0000313" key="2">
    <source>
        <dbReference type="Proteomes" id="UP000526501"/>
    </source>
</evidence>
<proteinExistence type="predicted"/>